<reference evidence="3 4" key="1">
    <citation type="submission" date="2021-04" db="EMBL/GenBank/DDBJ databases">
        <authorList>
            <person name="De Guttry C."/>
            <person name="Zahm M."/>
            <person name="Klopp C."/>
            <person name="Cabau C."/>
            <person name="Louis A."/>
            <person name="Berthelot C."/>
            <person name="Parey E."/>
            <person name="Roest Crollius H."/>
            <person name="Montfort J."/>
            <person name="Robinson-Rechavi M."/>
            <person name="Bucao C."/>
            <person name="Bouchez O."/>
            <person name="Gislard M."/>
            <person name="Lluch J."/>
            <person name="Milhes M."/>
            <person name="Lampietro C."/>
            <person name="Lopez Roques C."/>
            <person name="Donnadieu C."/>
            <person name="Braasch I."/>
            <person name="Desvignes T."/>
            <person name="Postlethwait J."/>
            <person name="Bobe J."/>
            <person name="Wedekind C."/>
            <person name="Guiguen Y."/>
        </authorList>
    </citation>
    <scope>NUCLEOTIDE SEQUENCE [LARGE SCALE GENOMIC DNA]</scope>
    <source>
        <strain evidence="3">Cs_M1</strain>
        <tissue evidence="3">Blood</tissue>
    </source>
</reference>
<dbReference type="PANTHER" id="PTHR24052:SF12">
    <property type="entry name" value="PLATELET ENDOTHELIAL AGGREGATION RECEPTOR 1"/>
    <property type="match status" value="1"/>
</dbReference>
<dbReference type="EMBL" id="JAGTTL010000002">
    <property type="protein sequence ID" value="KAK6326292.1"/>
    <property type="molecule type" value="Genomic_DNA"/>
</dbReference>
<evidence type="ECO:0000259" key="2">
    <source>
        <dbReference type="PROSITE" id="PS50026"/>
    </source>
</evidence>
<proteinExistence type="predicted"/>
<gene>
    <name evidence="3" type="ORF">J4Q44_G00019370</name>
</gene>
<comment type="caution">
    <text evidence="1">Lacks conserved residue(s) required for the propagation of feature annotation.</text>
</comment>
<evidence type="ECO:0000313" key="4">
    <source>
        <dbReference type="Proteomes" id="UP001356427"/>
    </source>
</evidence>
<dbReference type="Proteomes" id="UP001356427">
    <property type="component" value="Unassembled WGS sequence"/>
</dbReference>
<organism evidence="3 4">
    <name type="scientific">Coregonus suidteri</name>
    <dbReference type="NCBI Taxonomy" id="861788"/>
    <lineage>
        <taxon>Eukaryota</taxon>
        <taxon>Metazoa</taxon>
        <taxon>Chordata</taxon>
        <taxon>Craniata</taxon>
        <taxon>Vertebrata</taxon>
        <taxon>Euteleostomi</taxon>
        <taxon>Actinopterygii</taxon>
        <taxon>Neopterygii</taxon>
        <taxon>Teleostei</taxon>
        <taxon>Protacanthopterygii</taxon>
        <taxon>Salmoniformes</taxon>
        <taxon>Salmonidae</taxon>
        <taxon>Coregoninae</taxon>
        <taxon>Coregonus</taxon>
    </lineage>
</organism>
<sequence>MHPVTGITYKTAYRQAVKMDYRRRYQWLPWLLREQRQCVPRCTKECVHGRCVCSRTAASVREAGVTTTAPVPAMTNTGGPGCGQLCKCENGGLCNPVTAVRRHAQGCPSRARCDAHAQTGASASGKGVCACPPGWTGEVCTERCAEGRFGPNCASSVFVTTGATATLRQASASVLKASLEQVQ</sequence>
<dbReference type="PROSITE" id="PS00022">
    <property type="entry name" value="EGF_1"/>
    <property type="match status" value="1"/>
</dbReference>
<evidence type="ECO:0000313" key="3">
    <source>
        <dbReference type="EMBL" id="KAK6326292.1"/>
    </source>
</evidence>
<keyword evidence="1" id="KW-0245">EGF-like domain</keyword>
<dbReference type="Gene3D" id="2.170.300.10">
    <property type="entry name" value="Tie2 ligand-binding domain superfamily"/>
    <property type="match status" value="1"/>
</dbReference>
<dbReference type="PROSITE" id="PS50026">
    <property type="entry name" value="EGF_3"/>
    <property type="match status" value="1"/>
</dbReference>
<protein>
    <recommendedName>
        <fullName evidence="2">EGF-like domain-containing protein</fullName>
    </recommendedName>
</protein>
<accession>A0AAN8MG13</accession>
<evidence type="ECO:0000256" key="1">
    <source>
        <dbReference type="PROSITE-ProRule" id="PRU00076"/>
    </source>
</evidence>
<dbReference type="InterPro" id="IPR052485">
    <property type="entry name" value="MEGF_diff_regulators"/>
</dbReference>
<dbReference type="AlphaFoldDB" id="A0AAN8MG13"/>
<dbReference type="PANTHER" id="PTHR24052">
    <property type="entry name" value="DELTA-RELATED"/>
    <property type="match status" value="1"/>
</dbReference>
<dbReference type="InterPro" id="IPR000742">
    <property type="entry name" value="EGF"/>
</dbReference>
<feature type="disulfide bond" evidence="1">
    <location>
        <begin position="131"/>
        <end position="140"/>
    </location>
</feature>
<keyword evidence="4" id="KW-1185">Reference proteome</keyword>
<comment type="caution">
    <text evidence="3">The sequence shown here is derived from an EMBL/GenBank/DDBJ whole genome shotgun (WGS) entry which is preliminary data.</text>
</comment>
<name>A0AAN8MG13_9TELE</name>
<keyword evidence="1" id="KW-1015">Disulfide bond</keyword>
<dbReference type="GO" id="GO:0016020">
    <property type="term" value="C:membrane"/>
    <property type="evidence" value="ECO:0007669"/>
    <property type="project" value="TreeGrafter"/>
</dbReference>
<feature type="domain" description="EGF-like" evidence="2">
    <location>
        <begin position="103"/>
        <end position="141"/>
    </location>
</feature>